<sequence length="810" mass="92916">MAEPKRLCEYCTAIRFEQLRLPSSENVKRLNKGQSIQAKFSFIDYSISGENRPHWSLGTQSRIQRSAATCPFCREVSLVLETSGVRLKAPMVFQTDPVCDVYFTNAGYVEAPPDVTWKRYEPFETLLRKFVQKVWWKHRYLWHKLLPNKLPPSLKPRGIPYPRISLRWMVPEEHPMPSLKRYREGVIELFECFQIIEIGMNERGGLFSGRERPALIDLELPRRWLRNCLDNDNDCCTPKPQGEGVGTSVFRLIDTKTKSIVEFYQHRLGDTPYVTLSYVWGTTQQAMLRHENIRQLKLPGCLQGATAQTITDATRFTSDMGYRYLWVDALCIIQNDDADKMSQLQIMGDIYKNAVFTIVAAAGEDSDSGLAGLRTPRTTIQRKVQVKPAGPQEMPLWLISTVMPRTISSDRSYTHGLHWQTRGWTLQEIALSRRVFIFTGEQLLWSCRRCHRWEETDTETKLASLSWHTMEEAHLRPSVFFKSTLWPEENVGASLISTLDGLWRMIADFSIRDLSLDGDAYDAFSAILRECTGMTGEQFLWGLPVSEEEFSRALCWEADGPLVRRECLTTLPTTSLQVKVPFPSWSWLGWKGEISPHLPSVGGLFKLKIRPYVLRNTPVRLLEISDIPEENTSRATPSSTNDAQSALPLPTHSYPSVYESLNLETIYKTLSPDITPERLFRTPDDQLLFFWCERAHLYLEEPDHGVDIISIWNEKGSCVGLTLQLSVLGDLNGKWEKSDFSATKRMKAEVIAIASDQMNGRSKRKKLNAKLVLFLIKRREGIAYRVAMIDHISMRDWLECKREKILVALG</sequence>
<feature type="region of interest" description="Disordered" evidence="1">
    <location>
        <begin position="630"/>
        <end position="650"/>
    </location>
</feature>
<accession>A0AAJ0I8H0</accession>
<dbReference type="InterPro" id="IPR010730">
    <property type="entry name" value="HET"/>
</dbReference>
<dbReference type="AlphaFoldDB" id="A0AAJ0I8H0"/>
<proteinExistence type="predicted"/>
<dbReference type="PANTHER" id="PTHR33112:SF16">
    <property type="entry name" value="HETEROKARYON INCOMPATIBILITY DOMAIN-CONTAINING PROTEIN"/>
    <property type="match status" value="1"/>
</dbReference>
<protein>
    <submittedName>
        <fullName evidence="3">Heterokaryon incompatibility protein-domain-containing protein</fullName>
    </submittedName>
</protein>
<reference evidence="3 4" key="1">
    <citation type="journal article" date="2023" name="Mol. Phylogenet. Evol.">
        <title>Genome-scale phylogeny and comparative genomics of the fungal order Sordariales.</title>
        <authorList>
            <person name="Hensen N."/>
            <person name="Bonometti L."/>
            <person name="Westerberg I."/>
            <person name="Brannstrom I.O."/>
            <person name="Guillou S."/>
            <person name="Cros-Aarteil S."/>
            <person name="Calhoun S."/>
            <person name="Haridas S."/>
            <person name="Kuo A."/>
            <person name="Mondo S."/>
            <person name="Pangilinan J."/>
            <person name="Riley R."/>
            <person name="LaButti K."/>
            <person name="Andreopoulos B."/>
            <person name="Lipzen A."/>
            <person name="Chen C."/>
            <person name="Yan M."/>
            <person name="Daum C."/>
            <person name="Ng V."/>
            <person name="Clum A."/>
            <person name="Steindorff A."/>
            <person name="Ohm R.A."/>
            <person name="Martin F."/>
            <person name="Silar P."/>
            <person name="Natvig D.O."/>
            <person name="Lalanne C."/>
            <person name="Gautier V."/>
            <person name="Ament-Velasquez S.L."/>
            <person name="Kruys A."/>
            <person name="Hutchinson M.I."/>
            <person name="Powell A.J."/>
            <person name="Barry K."/>
            <person name="Miller A.N."/>
            <person name="Grigoriev I.V."/>
            <person name="Debuchy R."/>
            <person name="Gladieux P."/>
            <person name="Hiltunen Thoren M."/>
            <person name="Johannesson H."/>
        </authorList>
    </citation>
    <scope>NUCLEOTIDE SEQUENCE [LARGE SCALE GENOMIC DNA]</scope>
    <source>
        <strain evidence="3 4">FGSC 10403</strain>
    </source>
</reference>
<feature type="compositionally biased region" description="Polar residues" evidence="1">
    <location>
        <begin position="633"/>
        <end position="644"/>
    </location>
</feature>
<name>A0AAJ0I8H0_9PEZI</name>
<dbReference type="EMBL" id="JAULSX010000004">
    <property type="protein sequence ID" value="KAK3492894.1"/>
    <property type="molecule type" value="Genomic_DNA"/>
</dbReference>
<evidence type="ECO:0000259" key="2">
    <source>
        <dbReference type="Pfam" id="PF06985"/>
    </source>
</evidence>
<keyword evidence="4" id="KW-1185">Reference proteome</keyword>
<evidence type="ECO:0000256" key="1">
    <source>
        <dbReference type="SAM" id="MobiDB-lite"/>
    </source>
</evidence>
<dbReference type="Proteomes" id="UP001285908">
    <property type="component" value="Unassembled WGS sequence"/>
</dbReference>
<dbReference type="GeneID" id="87873834"/>
<organism evidence="3 4">
    <name type="scientific">Neurospora hispaniola</name>
    <dbReference type="NCBI Taxonomy" id="588809"/>
    <lineage>
        <taxon>Eukaryota</taxon>
        <taxon>Fungi</taxon>
        <taxon>Dikarya</taxon>
        <taxon>Ascomycota</taxon>
        <taxon>Pezizomycotina</taxon>
        <taxon>Sordariomycetes</taxon>
        <taxon>Sordariomycetidae</taxon>
        <taxon>Sordariales</taxon>
        <taxon>Sordariaceae</taxon>
        <taxon>Neurospora</taxon>
    </lineage>
</organism>
<feature type="domain" description="Heterokaryon incompatibility" evidence="2">
    <location>
        <begin position="273"/>
        <end position="428"/>
    </location>
</feature>
<evidence type="ECO:0000313" key="3">
    <source>
        <dbReference type="EMBL" id="KAK3492894.1"/>
    </source>
</evidence>
<dbReference type="Pfam" id="PF06985">
    <property type="entry name" value="HET"/>
    <property type="match status" value="1"/>
</dbReference>
<dbReference type="PANTHER" id="PTHR33112">
    <property type="entry name" value="DOMAIN PROTEIN, PUTATIVE-RELATED"/>
    <property type="match status" value="1"/>
</dbReference>
<comment type="caution">
    <text evidence="3">The sequence shown here is derived from an EMBL/GenBank/DDBJ whole genome shotgun (WGS) entry which is preliminary data.</text>
</comment>
<dbReference type="RefSeq" id="XP_062693352.1">
    <property type="nucleotide sequence ID" value="XM_062836212.1"/>
</dbReference>
<gene>
    <name evidence="3" type="ORF">B0T23DRAFT_358911</name>
</gene>
<evidence type="ECO:0000313" key="4">
    <source>
        <dbReference type="Proteomes" id="UP001285908"/>
    </source>
</evidence>